<proteinExistence type="predicted"/>
<name>A0ABR9DMA4_9MICO</name>
<keyword evidence="2" id="KW-0698">rRNA processing</keyword>
<sequence>MPHALPADVLAMLDVLRRRPDVEAPELVAADAADRLVLAEARELLASSGPGEVAVLDDGYGALALGALALGAPDVRVATDTVTSERAIRLNAAAVASCGLANDPSRVHPVTALDPASVSSLGLPVDPSCVHVTAPLDPASVAGARVVLARLPRSLDALAELTDLVADHAAPDVVLLATGRLKHMSRSMNDVLAVRFAEVSATLAHGKARALVARRPVAAPPGHVRFPRRARVEVPAGAGLDGDLDVVAHGAAFAGPNLDIGTRALVEVFDELVGSGAASGAASGLSPVQVLDLGCGTGVLATVVALRVPHATVVATDRSAAAVLSAAATAAANGVGDRVTTLHDDAAASVPDASVDVVVCNPPFHAGTVVSTDIAEAMFRAAARVLRPGGELWVVWNSHLRYRPSLERVVGPTTQVARTPKFTVTRSVRR</sequence>
<keyword evidence="8" id="KW-1185">Reference proteome</keyword>
<evidence type="ECO:0000313" key="8">
    <source>
        <dbReference type="Proteomes" id="UP000642107"/>
    </source>
</evidence>
<comment type="caution">
    <text evidence="7">The sequence shown here is derived from an EMBL/GenBank/DDBJ whole genome shotgun (WGS) entry which is preliminary data.</text>
</comment>
<feature type="domain" description="RlmG N-terminal" evidence="6">
    <location>
        <begin position="16"/>
        <end position="95"/>
    </location>
</feature>
<dbReference type="PANTHER" id="PTHR47816">
    <property type="entry name" value="RIBOSOMAL RNA SMALL SUBUNIT METHYLTRANSFERASE C"/>
    <property type="match status" value="1"/>
</dbReference>
<dbReference type="PANTHER" id="PTHR47816:SF5">
    <property type="entry name" value="RIBOSOMAL RNA LARGE SUBUNIT METHYLTRANSFERASE G"/>
    <property type="match status" value="1"/>
</dbReference>
<dbReference type="Pfam" id="PF26049">
    <property type="entry name" value="RLMG_N"/>
    <property type="match status" value="2"/>
</dbReference>
<dbReference type="GO" id="GO:0032259">
    <property type="term" value="P:methylation"/>
    <property type="evidence" value="ECO:0007669"/>
    <property type="project" value="UniProtKB-KW"/>
</dbReference>
<evidence type="ECO:0000259" key="6">
    <source>
        <dbReference type="Pfam" id="PF26049"/>
    </source>
</evidence>
<gene>
    <name evidence="7" type="ORF">IGS67_02025</name>
</gene>
<dbReference type="InterPro" id="IPR002052">
    <property type="entry name" value="DNA_methylase_N6_adenine_CS"/>
</dbReference>
<evidence type="ECO:0000256" key="2">
    <source>
        <dbReference type="ARBA" id="ARBA00022552"/>
    </source>
</evidence>
<dbReference type="PROSITE" id="PS00092">
    <property type="entry name" value="N6_MTASE"/>
    <property type="match status" value="1"/>
</dbReference>
<evidence type="ECO:0000259" key="5">
    <source>
        <dbReference type="Pfam" id="PF05175"/>
    </source>
</evidence>
<feature type="domain" description="RlmG N-terminal" evidence="6">
    <location>
        <begin position="142"/>
        <end position="213"/>
    </location>
</feature>
<protein>
    <submittedName>
        <fullName evidence="7">Methyltransferase</fullName>
    </submittedName>
</protein>
<dbReference type="SUPFAM" id="SSF53335">
    <property type="entry name" value="S-adenosyl-L-methionine-dependent methyltransferases"/>
    <property type="match status" value="1"/>
</dbReference>
<dbReference type="InterPro" id="IPR007848">
    <property type="entry name" value="Small_mtfrase_dom"/>
</dbReference>
<evidence type="ECO:0000256" key="4">
    <source>
        <dbReference type="ARBA" id="ARBA00022679"/>
    </source>
</evidence>
<keyword evidence="1" id="KW-0963">Cytoplasm</keyword>
<feature type="domain" description="Methyltransferase small" evidence="5">
    <location>
        <begin position="244"/>
        <end position="425"/>
    </location>
</feature>
<dbReference type="InterPro" id="IPR058679">
    <property type="entry name" value="RlmG_N"/>
</dbReference>
<dbReference type="InterPro" id="IPR046977">
    <property type="entry name" value="RsmC/RlmG"/>
</dbReference>
<accession>A0ABR9DMA4</accession>
<dbReference type="Pfam" id="PF05175">
    <property type="entry name" value="MTS"/>
    <property type="match status" value="1"/>
</dbReference>
<dbReference type="GO" id="GO:0008168">
    <property type="term" value="F:methyltransferase activity"/>
    <property type="evidence" value="ECO:0007669"/>
    <property type="project" value="UniProtKB-KW"/>
</dbReference>
<dbReference type="Gene3D" id="3.40.50.150">
    <property type="entry name" value="Vaccinia Virus protein VP39"/>
    <property type="match status" value="2"/>
</dbReference>
<evidence type="ECO:0000256" key="1">
    <source>
        <dbReference type="ARBA" id="ARBA00022490"/>
    </source>
</evidence>
<dbReference type="InterPro" id="IPR029063">
    <property type="entry name" value="SAM-dependent_MTases_sf"/>
</dbReference>
<evidence type="ECO:0000256" key="3">
    <source>
        <dbReference type="ARBA" id="ARBA00022603"/>
    </source>
</evidence>
<keyword evidence="4" id="KW-0808">Transferase</keyword>
<dbReference type="RefSeq" id="WP_192277313.1">
    <property type="nucleotide sequence ID" value="NZ_JACZDF010000001.1"/>
</dbReference>
<dbReference type="CDD" id="cd02440">
    <property type="entry name" value="AdoMet_MTases"/>
    <property type="match status" value="1"/>
</dbReference>
<dbReference type="Proteomes" id="UP000642107">
    <property type="component" value="Unassembled WGS sequence"/>
</dbReference>
<organism evidence="7 8">
    <name type="scientific">Flavimobilis rhizosphaerae</name>
    <dbReference type="NCBI Taxonomy" id="2775421"/>
    <lineage>
        <taxon>Bacteria</taxon>
        <taxon>Bacillati</taxon>
        <taxon>Actinomycetota</taxon>
        <taxon>Actinomycetes</taxon>
        <taxon>Micrococcales</taxon>
        <taxon>Jonesiaceae</taxon>
        <taxon>Flavimobilis</taxon>
    </lineage>
</organism>
<evidence type="ECO:0000313" key="7">
    <source>
        <dbReference type="EMBL" id="MBD9698271.1"/>
    </source>
</evidence>
<keyword evidence="3 7" id="KW-0489">Methyltransferase</keyword>
<reference evidence="7 8" key="1">
    <citation type="submission" date="2020-09" db="EMBL/GenBank/DDBJ databases">
        <title>Flavimobilis rhizosphaerae sp. nov., isolated from rhizosphere soil of Spartina alterniflora.</title>
        <authorList>
            <person name="Hanqin C."/>
        </authorList>
    </citation>
    <scope>NUCLEOTIDE SEQUENCE [LARGE SCALE GENOMIC DNA]</scope>
    <source>
        <strain evidence="7 8">GY 10621</strain>
    </source>
</reference>
<dbReference type="EMBL" id="JACZDF010000001">
    <property type="protein sequence ID" value="MBD9698271.1"/>
    <property type="molecule type" value="Genomic_DNA"/>
</dbReference>